<evidence type="ECO:0000313" key="2">
    <source>
        <dbReference type="EMBL" id="CAG9331628.1"/>
    </source>
</evidence>
<dbReference type="PANTHER" id="PTHR19308:SF56">
    <property type="entry name" value="START DOMAIN-CONTAINING PROTEIN"/>
    <property type="match status" value="1"/>
</dbReference>
<dbReference type="InterPro" id="IPR002913">
    <property type="entry name" value="START_lipid-bd_dom"/>
</dbReference>
<dbReference type="SMART" id="SM00234">
    <property type="entry name" value="START"/>
    <property type="match status" value="1"/>
</dbReference>
<sequence>MEGGSALLRACNQAVKILQPRVLDLMTASREWRDLGVDKGVETKGILTDAGLQLIKATGLINQSFQRVHDELWDYQHKTEWDDICLESSLVETFDQDYRVLYQIFKCPWPISNRDFIFVQKRSFIGEDLLISSTSVPVESIPEKRGMVRADVDLTGFHLEKVEDNVSRLTYYVSVDLKGSIPLALSNKIAGKRGVFIHKLRARLGDK</sequence>
<comment type="caution">
    <text evidence="2">The sequence shown here is derived from an EMBL/GenBank/DDBJ whole genome shotgun (WGS) entry which is preliminary data.</text>
</comment>
<dbReference type="EMBL" id="CAJZBQ010000053">
    <property type="protein sequence ID" value="CAG9331628.1"/>
    <property type="molecule type" value="Genomic_DNA"/>
</dbReference>
<dbReference type="Gene3D" id="3.30.530.20">
    <property type="match status" value="1"/>
</dbReference>
<dbReference type="GO" id="GO:0005737">
    <property type="term" value="C:cytoplasm"/>
    <property type="evidence" value="ECO:0007669"/>
    <property type="project" value="UniProtKB-ARBA"/>
</dbReference>
<proteinExistence type="predicted"/>
<accession>A0AAU9KEH9</accession>
<dbReference type="InterPro" id="IPR051213">
    <property type="entry name" value="START_lipid_transfer"/>
</dbReference>
<feature type="domain" description="START" evidence="1">
    <location>
        <begin position="32"/>
        <end position="189"/>
    </location>
</feature>
<keyword evidence="3" id="KW-1185">Reference proteome</keyword>
<gene>
    <name evidence="2" type="ORF">BSTOLATCC_MIC53693</name>
</gene>
<dbReference type="InterPro" id="IPR023393">
    <property type="entry name" value="START-like_dom_sf"/>
</dbReference>
<name>A0AAU9KEH9_9CILI</name>
<dbReference type="Pfam" id="PF01852">
    <property type="entry name" value="START"/>
    <property type="match status" value="1"/>
</dbReference>
<dbReference type="Proteomes" id="UP001162131">
    <property type="component" value="Unassembled WGS sequence"/>
</dbReference>
<dbReference type="SUPFAM" id="SSF55961">
    <property type="entry name" value="Bet v1-like"/>
    <property type="match status" value="1"/>
</dbReference>
<dbReference type="PANTHER" id="PTHR19308">
    <property type="entry name" value="PHOSPHATIDYLCHOLINE TRANSFER PROTEIN"/>
    <property type="match status" value="1"/>
</dbReference>
<dbReference type="CDD" id="cd00177">
    <property type="entry name" value="START"/>
    <property type="match status" value="1"/>
</dbReference>
<dbReference type="PROSITE" id="PS50848">
    <property type="entry name" value="START"/>
    <property type="match status" value="1"/>
</dbReference>
<dbReference type="GO" id="GO:0008289">
    <property type="term" value="F:lipid binding"/>
    <property type="evidence" value="ECO:0007669"/>
    <property type="project" value="InterPro"/>
</dbReference>
<evidence type="ECO:0000259" key="1">
    <source>
        <dbReference type="PROSITE" id="PS50848"/>
    </source>
</evidence>
<reference evidence="2" key="1">
    <citation type="submission" date="2021-09" db="EMBL/GenBank/DDBJ databases">
        <authorList>
            <consortium name="AG Swart"/>
            <person name="Singh M."/>
            <person name="Singh A."/>
            <person name="Seah K."/>
            <person name="Emmerich C."/>
        </authorList>
    </citation>
    <scope>NUCLEOTIDE SEQUENCE</scope>
    <source>
        <strain evidence="2">ATCC30299</strain>
    </source>
</reference>
<organism evidence="2 3">
    <name type="scientific">Blepharisma stoltei</name>
    <dbReference type="NCBI Taxonomy" id="1481888"/>
    <lineage>
        <taxon>Eukaryota</taxon>
        <taxon>Sar</taxon>
        <taxon>Alveolata</taxon>
        <taxon>Ciliophora</taxon>
        <taxon>Postciliodesmatophora</taxon>
        <taxon>Heterotrichea</taxon>
        <taxon>Heterotrichida</taxon>
        <taxon>Blepharismidae</taxon>
        <taxon>Blepharisma</taxon>
    </lineage>
</organism>
<evidence type="ECO:0000313" key="3">
    <source>
        <dbReference type="Proteomes" id="UP001162131"/>
    </source>
</evidence>
<dbReference type="AlphaFoldDB" id="A0AAU9KEH9"/>
<protein>
    <recommendedName>
        <fullName evidence="1">START domain-containing protein</fullName>
    </recommendedName>
</protein>